<reference evidence="1" key="1">
    <citation type="submission" date="2021-05" db="EMBL/GenBank/DDBJ databases">
        <authorList>
            <person name="Pietrasiak N."/>
            <person name="Ward R."/>
            <person name="Stajich J.E."/>
            <person name="Kurbessoian T."/>
        </authorList>
    </citation>
    <scope>NUCLEOTIDE SEQUENCE</scope>
    <source>
        <strain evidence="1">JT2-VF2</strain>
    </source>
</reference>
<name>A0A951UHP4_9NOST</name>
<dbReference type="Proteomes" id="UP000715781">
    <property type="component" value="Unassembled WGS sequence"/>
</dbReference>
<organism evidence="1 2">
    <name type="scientific">Mojavia pulchra JT2-VF2</name>
    <dbReference type="NCBI Taxonomy" id="287848"/>
    <lineage>
        <taxon>Bacteria</taxon>
        <taxon>Bacillati</taxon>
        <taxon>Cyanobacteriota</taxon>
        <taxon>Cyanophyceae</taxon>
        <taxon>Nostocales</taxon>
        <taxon>Nostocaceae</taxon>
    </lineage>
</organism>
<dbReference type="AlphaFoldDB" id="A0A951UHP4"/>
<protein>
    <submittedName>
        <fullName evidence="1">Uncharacterized protein</fullName>
    </submittedName>
</protein>
<dbReference type="EMBL" id="JAHHHN010000007">
    <property type="protein sequence ID" value="MBW4562385.1"/>
    <property type="molecule type" value="Genomic_DNA"/>
</dbReference>
<proteinExistence type="predicted"/>
<evidence type="ECO:0000313" key="2">
    <source>
        <dbReference type="Proteomes" id="UP000715781"/>
    </source>
</evidence>
<reference evidence="1" key="2">
    <citation type="journal article" date="2022" name="Microbiol. Resour. Announc.">
        <title>Metagenome Sequencing to Explore Phylogenomics of Terrestrial Cyanobacteria.</title>
        <authorList>
            <person name="Ward R.D."/>
            <person name="Stajich J.E."/>
            <person name="Johansen J.R."/>
            <person name="Huntemann M."/>
            <person name="Clum A."/>
            <person name="Foster B."/>
            <person name="Foster B."/>
            <person name="Roux S."/>
            <person name="Palaniappan K."/>
            <person name="Varghese N."/>
            <person name="Mukherjee S."/>
            <person name="Reddy T.B.K."/>
            <person name="Daum C."/>
            <person name="Copeland A."/>
            <person name="Chen I.A."/>
            <person name="Ivanova N.N."/>
            <person name="Kyrpides N.C."/>
            <person name="Shapiro N."/>
            <person name="Eloe-Fadrosh E.A."/>
            <person name="Pietrasiak N."/>
        </authorList>
    </citation>
    <scope>NUCLEOTIDE SEQUENCE</scope>
    <source>
        <strain evidence="1">JT2-VF2</strain>
    </source>
</reference>
<evidence type="ECO:0000313" key="1">
    <source>
        <dbReference type="EMBL" id="MBW4562385.1"/>
    </source>
</evidence>
<gene>
    <name evidence="1" type="ORF">KME32_14780</name>
</gene>
<comment type="caution">
    <text evidence="1">The sequence shown here is derived from an EMBL/GenBank/DDBJ whole genome shotgun (WGS) entry which is preliminary data.</text>
</comment>
<sequence length="56" mass="5858">MQILIALVLAVSLEIALGVGNPNPANAAFITNLAINRPKSYVLGEGKVKALSQARK</sequence>
<accession>A0A951UHP4</accession>